<accession>A0A6J6L9L0</accession>
<dbReference type="EMBL" id="CAEZWJ010000029">
    <property type="protein sequence ID" value="CAB4657149.1"/>
    <property type="molecule type" value="Genomic_DNA"/>
</dbReference>
<protein>
    <submittedName>
        <fullName evidence="1">Unannotated protein</fullName>
    </submittedName>
</protein>
<sequence length="273" mass="29951">MFVSEACFVVISLELGVEDFFEQVFELTVVCLEDGVLRAHVHRVVAGETVTEGRTSKVANAVVEVVHAHCHAAVSAVLRDLEFHWCTAIFWRECHGDRTSAWHFEVCCLVLVAMCVTADDDGLRPAWNKLWNIAADDWFTEDHSAKNVADGAVGRLPHLLQTEFFNASFVGGNGGALDAYSVLQDGVSRVNGDLVIGGIAMLHAKVVVLKVDVEVREDETVLNELPDDAGHFVTVEFDDRIINLDLRHGGTLSLVQQAPNKGAESHLYLTCTQ</sequence>
<evidence type="ECO:0000313" key="1">
    <source>
        <dbReference type="EMBL" id="CAB4657149.1"/>
    </source>
</evidence>
<organism evidence="1">
    <name type="scientific">freshwater metagenome</name>
    <dbReference type="NCBI Taxonomy" id="449393"/>
    <lineage>
        <taxon>unclassified sequences</taxon>
        <taxon>metagenomes</taxon>
        <taxon>ecological metagenomes</taxon>
    </lineage>
</organism>
<name>A0A6J6L9L0_9ZZZZ</name>
<dbReference type="AlphaFoldDB" id="A0A6J6L9L0"/>
<proteinExistence type="predicted"/>
<reference evidence="1" key="1">
    <citation type="submission" date="2020-05" db="EMBL/GenBank/DDBJ databases">
        <authorList>
            <person name="Chiriac C."/>
            <person name="Salcher M."/>
            <person name="Ghai R."/>
            <person name="Kavagutti S V."/>
        </authorList>
    </citation>
    <scope>NUCLEOTIDE SEQUENCE</scope>
</reference>
<gene>
    <name evidence="1" type="ORF">UFOPK2214_00986</name>
</gene>